<evidence type="ECO:0000313" key="1">
    <source>
        <dbReference type="EMBL" id="QRV62019.1"/>
    </source>
</evidence>
<accession>A0A894JMB2</accession>
<organism evidence="1">
    <name type="scientific">ssDNA virus sp</name>
    <dbReference type="NCBI Taxonomy" id="2593122"/>
    <lineage>
        <taxon>Viruses</taxon>
    </lineage>
</organism>
<dbReference type="EMBL" id="MT135480">
    <property type="protein sequence ID" value="QRV62019.1"/>
    <property type="molecule type" value="Genomic_DNA"/>
</dbReference>
<proteinExistence type="predicted"/>
<reference evidence="1" key="1">
    <citation type="submission" date="2020-02" db="EMBL/GenBank/DDBJ databases">
        <title>A reference catalog of swine virome.</title>
        <authorList>
            <person name="He B."/>
            <person name="Tu C."/>
        </authorList>
    </citation>
    <scope>NUCLEOTIDE SEQUENCE</scope>
    <source>
        <strain evidence="1">VIRES_NX01_2265286</strain>
    </source>
</reference>
<sequence length="243" mass="27608">MARRYFRRKYYKRRTLSTRNIYSKRNAKSQANQIYTLNKKVNAIARANRPDTHILTNGPISQEFTNSSLATIHKSYSSGLTPNGNYCRLLSFKISGTFEYGDNKESFPGIEVPRAGTIRLVIWQSLASKSSGNVQNMTDLIDVSNSGASYELNTMRPFKDGVSAFVKILYDRTYTVSDQYPVKPFKVQLNKLMPMRMQTGDAGPRGAIYFGFVTSGLHWVNTSYNEHITCNFITKVAYNDDLQ</sequence>
<name>A0A894JMB2_9VIRU</name>
<protein>
    <submittedName>
        <fullName evidence="1">Putative capsid</fullName>
    </submittedName>
</protein>